<comment type="caution">
    <text evidence="5">The sequence shown here is derived from an EMBL/GenBank/DDBJ whole genome shotgun (WGS) entry which is preliminary data.</text>
</comment>
<dbReference type="GO" id="GO:0000976">
    <property type="term" value="F:transcription cis-regulatory region binding"/>
    <property type="evidence" value="ECO:0007669"/>
    <property type="project" value="TreeGrafter"/>
</dbReference>
<dbReference type="CDD" id="cd01392">
    <property type="entry name" value="HTH_LacI"/>
    <property type="match status" value="1"/>
</dbReference>
<evidence type="ECO:0000256" key="1">
    <source>
        <dbReference type="ARBA" id="ARBA00023015"/>
    </source>
</evidence>
<dbReference type="InterPro" id="IPR028082">
    <property type="entry name" value="Peripla_BP_I"/>
</dbReference>
<evidence type="ECO:0000313" key="5">
    <source>
        <dbReference type="EMBL" id="MCP2166378.1"/>
    </source>
</evidence>
<feature type="domain" description="HTH lacI-type" evidence="4">
    <location>
        <begin position="28"/>
        <end position="82"/>
    </location>
</feature>
<dbReference type="InterPro" id="IPR000843">
    <property type="entry name" value="HTH_LacI"/>
</dbReference>
<dbReference type="PRINTS" id="PR00036">
    <property type="entry name" value="HTHLACI"/>
</dbReference>
<proteinExistence type="predicted"/>
<dbReference type="PANTHER" id="PTHR30146:SF109">
    <property type="entry name" value="HTH-TYPE TRANSCRIPTIONAL REGULATOR GALS"/>
    <property type="match status" value="1"/>
</dbReference>
<dbReference type="GO" id="GO:0003700">
    <property type="term" value="F:DNA-binding transcription factor activity"/>
    <property type="evidence" value="ECO:0007669"/>
    <property type="project" value="TreeGrafter"/>
</dbReference>
<sequence>MSTDDGVPFGEVEEWLPVADPTQSGHRPTLEDVAARAGVSRATASRVLNGSPRVSEEARDAVEAAVRELRYQPNQAARTLVTRRTDAVAVVVSEPEPRIFDDPHFARVIRTAARALAEIDAQMVLLLVSSPEDQVRARRFLSGGHVDGALAFAPHKDDALPSVVRRLPLPVVFAGRPWGQLRGLHLVDNDNHGGGLAATRHLLGLGRRRVASITGPADQLAAIDRLAGWREAVDADAASTALLTENGEFTREGGERAMRALLARVPDLDGVFVANDLMAVGALAALRRAGRRVPEDVAVVGFDDHPLIAPTTDPPLTTVRQDAAEQVRRMVDHLMRLVRGDQVRPRREVLPVTLVRRASA</sequence>
<dbReference type="RefSeq" id="WP_253772202.1">
    <property type="nucleotide sequence ID" value="NZ_JAMTCK010000007.1"/>
</dbReference>
<evidence type="ECO:0000313" key="6">
    <source>
        <dbReference type="Proteomes" id="UP001206128"/>
    </source>
</evidence>
<keyword evidence="6" id="KW-1185">Reference proteome</keyword>
<evidence type="ECO:0000259" key="4">
    <source>
        <dbReference type="PROSITE" id="PS50932"/>
    </source>
</evidence>
<dbReference type="Gene3D" id="3.40.50.2300">
    <property type="match status" value="2"/>
</dbReference>
<dbReference type="Pfam" id="PF00356">
    <property type="entry name" value="LacI"/>
    <property type="match status" value="1"/>
</dbReference>
<organism evidence="5 6">
    <name type="scientific">Goodfellowiella coeruleoviolacea</name>
    <dbReference type="NCBI Taxonomy" id="334858"/>
    <lineage>
        <taxon>Bacteria</taxon>
        <taxon>Bacillati</taxon>
        <taxon>Actinomycetota</taxon>
        <taxon>Actinomycetes</taxon>
        <taxon>Pseudonocardiales</taxon>
        <taxon>Pseudonocardiaceae</taxon>
        <taxon>Goodfellowiella</taxon>
    </lineage>
</organism>
<keyword evidence="3" id="KW-0804">Transcription</keyword>
<keyword evidence="1" id="KW-0805">Transcription regulation</keyword>
<dbReference type="SUPFAM" id="SSF53822">
    <property type="entry name" value="Periplasmic binding protein-like I"/>
    <property type="match status" value="1"/>
</dbReference>
<dbReference type="InterPro" id="IPR010982">
    <property type="entry name" value="Lambda_DNA-bd_dom_sf"/>
</dbReference>
<evidence type="ECO:0000256" key="2">
    <source>
        <dbReference type="ARBA" id="ARBA00023125"/>
    </source>
</evidence>
<dbReference type="Pfam" id="PF13377">
    <property type="entry name" value="Peripla_BP_3"/>
    <property type="match status" value="1"/>
</dbReference>
<dbReference type="SUPFAM" id="SSF47413">
    <property type="entry name" value="lambda repressor-like DNA-binding domains"/>
    <property type="match status" value="1"/>
</dbReference>
<gene>
    <name evidence="5" type="ORF">LX83_003246</name>
</gene>
<dbReference type="EMBL" id="JAMTCK010000007">
    <property type="protein sequence ID" value="MCP2166378.1"/>
    <property type="molecule type" value="Genomic_DNA"/>
</dbReference>
<reference evidence="5" key="1">
    <citation type="submission" date="2022-06" db="EMBL/GenBank/DDBJ databases">
        <title>Genomic Encyclopedia of Archaeal and Bacterial Type Strains, Phase II (KMG-II): from individual species to whole genera.</title>
        <authorList>
            <person name="Goeker M."/>
        </authorList>
    </citation>
    <scope>NUCLEOTIDE SEQUENCE</scope>
    <source>
        <strain evidence="5">DSM 43935</strain>
    </source>
</reference>
<dbReference type="Proteomes" id="UP001206128">
    <property type="component" value="Unassembled WGS sequence"/>
</dbReference>
<name>A0AAE3GHS8_9PSEU</name>
<dbReference type="Gene3D" id="1.10.260.40">
    <property type="entry name" value="lambda repressor-like DNA-binding domains"/>
    <property type="match status" value="1"/>
</dbReference>
<accession>A0AAE3GHS8</accession>
<dbReference type="AlphaFoldDB" id="A0AAE3GHS8"/>
<dbReference type="InterPro" id="IPR046335">
    <property type="entry name" value="LacI/GalR-like_sensor"/>
</dbReference>
<dbReference type="PANTHER" id="PTHR30146">
    <property type="entry name" value="LACI-RELATED TRANSCRIPTIONAL REPRESSOR"/>
    <property type="match status" value="1"/>
</dbReference>
<protein>
    <submittedName>
        <fullName evidence="5">Transcriptional regulator, LacI family</fullName>
    </submittedName>
</protein>
<dbReference type="SMART" id="SM00354">
    <property type="entry name" value="HTH_LACI"/>
    <property type="match status" value="1"/>
</dbReference>
<dbReference type="PROSITE" id="PS00356">
    <property type="entry name" value="HTH_LACI_1"/>
    <property type="match status" value="1"/>
</dbReference>
<dbReference type="CDD" id="cd06267">
    <property type="entry name" value="PBP1_LacI_sugar_binding-like"/>
    <property type="match status" value="1"/>
</dbReference>
<evidence type="ECO:0000256" key="3">
    <source>
        <dbReference type="ARBA" id="ARBA00023163"/>
    </source>
</evidence>
<keyword evidence="2" id="KW-0238">DNA-binding</keyword>
<dbReference type="PROSITE" id="PS50932">
    <property type="entry name" value="HTH_LACI_2"/>
    <property type="match status" value="1"/>
</dbReference>